<keyword evidence="5" id="KW-0479">Metal-binding</keyword>
<dbReference type="GO" id="GO:0051536">
    <property type="term" value="F:iron-sulfur cluster binding"/>
    <property type="evidence" value="ECO:0007669"/>
    <property type="project" value="UniProtKB-KW"/>
</dbReference>
<evidence type="ECO:0000256" key="8">
    <source>
        <dbReference type="ARBA" id="ARBA00023014"/>
    </source>
</evidence>
<dbReference type="GO" id="GO:0031071">
    <property type="term" value="F:cysteine desulfurase activity"/>
    <property type="evidence" value="ECO:0007669"/>
    <property type="project" value="UniProtKB-EC"/>
</dbReference>
<keyword evidence="7" id="KW-0408">Iron</keyword>
<proteinExistence type="inferred from homology"/>
<dbReference type="InterPro" id="IPR015424">
    <property type="entry name" value="PyrdxlP-dep_Trfase"/>
</dbReference>
<dbReference type="Gene3D" id="3.90.1150.10">
    <property type="entry name" value="Aspartate Aminotransferase, domain 1"/>
    <property type="match status" value="1"/>
</dbReference>
<dbReference type="InterPro" id="IPR015422">
    <property type="entry name" value="PyrdxlP-dep_Trfase_small"/>
</dbReference>
<dbReference type="GO" id="GO:0046872">
    <property type="term" value="F:metal ion binding"/>
    <property type="evidence" value="ECO:0007669"/>
    <property type="project" value="UniProtKB-KW"/>
</dbReference>
<dbReference type="PANTHER" id="PTHR11601:SF34">
    <property type="entry name" value="CYSTEINE DESULFURASE"/>
    <property type="match status" value="1"/>
</dbReference>
<protein>
    <recommendedName>
        <fullName evidence="3">cysteine desulfurase</fullName>
        <ecNumber evidence="3">2.8.1.7</ecNumber>
    </recommendedName>
</protein>
<dbReference type="Gene3D" id="3.40.640.10">
    <property type="entry name" value="Type I PLP-dependent aspartate aminotransferase-like (Major domain)"/>
    <property type="match status" value="1"/>
</dbReference>
<dbReference type="PANTHER" id="PTHR11601">
    <property type="entry name" value="CYSTEINE DESULFURYLASE FAMILY MEMBER"/>
    <property type="match status" value="1"/>
</dbReference>
<name>A0A6C0ACQ9_9ZZZZ</name>
<dbReference type="EC" id="2.8.1.7" evidence="3"/>
<dbReference type="EMBL" id="MN740547">
    <property type="protein sequence ID" value="QHS77422.1"/>
    <property type="molecule type" value="Genomic_DNA"/>
</dbReference>
<sequence>MTFYLYSDKPVSKPERRDMYYFDNNSTTLIEDSSVMREMTNWISCANPSNILHKLGRDAREKIEECRHFIAFDMKVGPSEVYFTSGATESNNMVILGLVRQYLAKKKKFTIITSSFEHPSVFEVFKHLESEEYLDVVFVNPCSNNNSQNCGRILPEDIETAIQNAKSPVKLVSIMYANNETGAINDVEQIGKICRNNKIFLHCDATQAMGKYIIHPKKLNIHAMTFSAHKFHGPKGVGCLFLNKKMRCQPEICYGGEQESHKRPGTENVANIAGMTQALRLAHLNREEKNKTLIDKRTYIENKLSKYLQFRVLGCKEFRLPNTILCLIDDLGKCNKILVKELDKKNICVSIGSACQTKKDMSHVLKTMDISQEQAKKIIRISLSDYTTDSEVRYLVQNLIKIVKKLSKKENKLKV</sequence>
<evidence type="ECO:0000256" key="5">
    <source>
        <dbReference type="ARBA" id="ARBA00022723"/>
    </source>
</evidence>
<evidence type="ECO:0000259" key="9">
    <source>
        <dbReference type="Pfam" id="PF00266"/>
    </source>
</evidence>
<keyword evidence="4" id="KW-0808">Transferase</keyword>
<dbReference type="Gene3D" id="1.10.260.50">
    <property type="match status" value="1"/>
</dbReference>
<comment type="similarity">
    <text evidence="2">Belongs to the class-V pyridoxal-phosphate-dependent aminotransferase family. NifS/IscS subfamily.</text>
</comment>
<dbReference type="PIRSF" id="PIRSF005572">
    <property type="entry name" value="NifS"/>
    <property type="match status" value="1"/>
</dbReference>
<dbReference type="AlphaFoldDB" id="A0A6C0ACQ9"/>
<organism evidence="10">
    <name type="scientific">viral metagenome</name>
    <dbReference type="NCBI Taxonomy" id="1070528"/>
    <lineage>
        <taxon>unclassified sequences</taxon>
        <taxon>metagenomes</taxon>
        <taxon>organismal metagenomes</taxon>
    </lineage>
</organism>
<dbReference type="InterPro" id="IPR015421">
    <property type="entry name" value="PyrdxlP-dep_Trfase_major"/>
</dbReference>
<evidence type="ECO:0000313" key="10">
    <source>
        <dbReference type="EMBL" id="QHS77422.1"/>
    </source>
</evidence>
<keyword evidence="6" id="KW-0663">Pyridoxal phosphate</keyword>
<dbReference type="SUPFAM" id="SSF53383">
    <property type="entry name" value="PLP-dependent transferases"/>
    <property type="match status" value="1"/>
</dbReference>
<dbReference type="PROSITE" id="PS00595">
    <property type="entry name" value="AA_TRANSFER_CLASS_5"/>
    <property type="match status" value="1"/>
</dbReference>
<evidence type="ECO:0000256" key="7">
    <source>
        <dbReference type="ARBA" id="ARBA00023004"/>
    </source>
</evidence>
<comment type="cofactor">
    <cofactor evidence="1">
        <name>pyridoxal 5'-phosphate</name>
        <dbReference type="ChEBI" id="CHEBI:597326"/>
    </cofactor>
</comment>
<feature type="domain" description="Aminotransferase class V" evidence="9">
    <location>
        <begin position="21"/>
        <end position="395"/>
    </location>
</feature>
<dbReference type="InterPro" id="IPR020578">
    <property type="entry name" value="Aminotrans_V_PyrdxlP_BS"/>
</dbReference>
<keyword evidence="8" id="KW-0411">Iron-sulfur</keyword>
<dbReference type="InterPro" id="IPR016454">
    <property type="entry name" value="Cysteine_dSase"/>
</dbReference>
<evidence type="ECO:0000256" key="6">
    <source>
        <dbReference type="ARBA" id="ARBA00022898"/>
    </source>
</evidence>
<evidence type="ECO:0000256" key="2">
    <source>
        <dbReference type="ARBA" id="ARBA00006490"/>
    </source>
</evidence>
<reference evidence="10" key="1">
    <citation type="journal article" date="2020" name="Nature">
        <title>Giant virus diversity and host interactions through global metagenomics.</title>
        <authorList>
            <person name="Schulz F."/>
            <person name="Roux S."/>
            <person name="Paez-Espino D."/>
            <person name="Jungbluth S."/>
            <person name="Walsh D.A."/>
            <person name="Denef V.J."/>
            <person name="McMahon K.D."/>
            <person name="Konstantinidis K.T."/>
            <person name="Eloe-Fadrosh E.A."/>
            <person name="Kyrpides N.C."/>
            <person name="Woyke T."/>
        </authorList>
    </citation>
    <scope>NUCLEOTIDE SEQUENCE</scope>
    <source>
        <strain evidence="10">GVMAG-S-1004661-13</strain>
    </source>
</reference>
<dbReference type="Pfam" id="PF00266">
    <property type="entry name" value="Aminotran_5"/>
    <property type="match status" value="1"/>
</dbReference>
<accession>A0A6C0ACQ9</accession>
<evidence type="ECO:0000256" key="3">
    <source>
        <dbReference type="ARBA" id="ARBA00012239"/>
    </source>
</evidence>
<evidence type="ECO:0000256" key="1">
    <source>
        <dbReference type="ARBA" id="ARBA00001933"/>
    </source>
</evidence>
<dbReference type="InterPro" id="IPR000192">
    <property type="entry name" value="Aminotrans_V_dom"/>
</dbReference>
<evidence type="ECO:0000256" key="4">
    <source>
        <dbReference type="ARBA" id="ARBA00022679"/>
    </source>
</evidence>